<feature type="domain" description="Tail sheath protein C-terminal" evidence="3">
    <location>
        <begin position="370"/>
        <end position="471"/>
    </location>
</feature>
<evidence type="ECO:0000313" key="5">
    <source>
        <dbReference type="Proteomes" id="UP000780345"/>
    </source>
</evidence>
<dbReference type="InterPro" id="IPR020287">
    <property type="entry name" value="Tail_sheath_C"/>
</dbReference>
<name>A0A930GVB5_NEISI</name>
<dbReference type="AlphaFoldDB" id="A0A930GVB5"/>
<proteinExistence type="inferred from homology"/>
<dbReference type="Proteomes" id="UP000780345">
    <property type="component" value="Unassembled WGS sequence"/>
</dbReference>
<comment type="similarity">
    <text evidence="1">Belongs to the myoviridae tail sheath protein family.</text>
</comment>
<evidence type="ECO:0000313" key="4">
    <source>
        <dbReference type="EMBL" id="MBF1264510.1"/>
    </source>
</evidence>
<evidence type="ECO:0000259" key="3">
    <source>
        <dbReference type="Pfam" id="PF17482"/>
    </source>
</evidence>
<evidence type="ECO:0000256" key="1">
    <source>
        <dbReference type="ARBA" id="ARBA00008005"/>
    </source>
</evidence>
<dbReference type="InterPro" id="IPR035089">
    <property type="entry name" value="Phage_sheath_subtilisin"/>
</dbReference>
<reference evidence="4" key="1">
    <citation type="submission" date="2020-04" db="EMBL/GenBank/DDBJ databases">
        <title>Deep metagenomics examines the oral microbiome during advanced dental caries in children, revealing novel taxa and co-occurrences with host molecules.</title>
        <authorList>
            <person name="Baker J.L."/>
            <person name="Morton J.T."/>
            <person name="Dinis M."/>
            <person name="Alvarez R."/>
            <person name="Tran N.C."/>
            <person name="Knight R."/>
            <person name="Edlund A."/>
        </authorList>
    </citation>
    <scope>NUCLEOTIDE SEQUENCE</scope>
    <source>
        <strain evidence="4">JCVI_32_bin.62</strain>
    </source>
</reference>
<dbReference type="EMBL" id="JABZQQ010000010">
    <property type="protein sequence ID" value="MBF1264510.1"/>
    <property type="molecule type" value="Genomic_DNA"/>
</dbReference>
<gene>
    <name evidence="4" type="ORF">HXM80_02235</name>
</gene>
<sequence>MADAIGFDTIPGSIRVPGQYIEFNTRNAVQGLPQNPQKVLLIAPKTGGTQPELEPVQLFSDAQAVDLFGKGSLAHLMVRQAFQNNQYLDLTVIALADHSAGVAAEGSIVISGTATGPGAITVSVGGRDVSVSAAKGETAVDVATRLRAAIEASDLPVVPVLTTPASNGKLTLTVKYKGEVGNELGLNCDTGNTGLTYQVSAFAKGAKNADIAPALTKVAGKHYHIICSAFSDDANAKALSTHIEQVSNAIEQRGCIGVLGWRGTIATGTAYTAKLNDGRITCAWYKGAAEPNGMIAAGYAAVLAFEEDPARPLNTLEIKGLNVTPDAQWPLFAECNNALYNGLTPLVIVNNKVQIMRAVSTYTKNPANADDPALLDITTIRTLDYVRRSIKERIALRFPRDKLSNRTPLKVKSEILDVLIKLEQAEIIENVEANKGKLLIERSQQDASRLNAVIPSDVVNGLHVFAARVDLIL</sequence>
<evidence type="ECO:0000259" key="2">
    <source>
        <dbReference type="Pfam" id="PF04984"/>
    </source>
</evidence>
<accession>A0A930GVB5</accession>
<dbReference type="Pfam" id="PF04984">
    <property type="entry name" value="Phage_sheath_1"/>
    <property type="match status" value="1"/>
</dbReference>
<dbReference type="PIRSF" id="PIRSF007349">
    <property type="entry name" value="Tsp_L"/>
    <property type="match status" value="1"/>
</dbReference>
<dbReference type="Pfam" id="PF17482">
    <property type="entry name" value="Phage_sheath_1C"/>
    <property type="match status" value="1"/>
</dbReference>
<protein>
    <submittedName>
        <fullName evidence="4">Phage tail sheath subtilisin-like domain-containing protein</fullName>
    </submittedName>
</protein>
<comment type="caution">
    <text evidence="4">The sequence shown here is derived from an EMBL/GenBank/DDBJ whole genome shotgun (WGS) entry which is preliminary data.</text>
</comment>
<dbReference type="InterPro" id="IPR007067">
    <property type="entry name" value="Tail_sheath"/>
</dbReference>
<organism evidence="4 5">
    <name type="scientific">Neisseria sicca</name>
    <dbReference type="NCBI Taxonomy" id="490"/>
    <lineage>
        <taxon>Bacteria</taxon>
        <taxon>Pseudomonadati</taxon>
        <taxon>Pseudomonadota</taxon>
        <taxon>Betaproteobacteria</taxon>
        <taxon>Neisseriales</taxon>
        <taxon>Neisseriaceae</taxon>
        <taxon>Neisseria</taxon>
    </lineage>
</organism>
<feature type="domain" description="Tail sheath protein subtilisin-like" evidence="2">
    <location>
        <begin position="205"/>
        <end position="361"/>
    </location>
</feature>